<dbReference type="OrthoDB" id="7343943at2"/>
<name>A0A2S0PFK1_9NEIS</name>
<evidence type="ECO:0000313" key="1">
    <source>
        <dbReference type="EMBL" id="AVY96142.1"/>
    </source>
</evidence>
<evidence type="ECO:0000313" key="2">
    <source>
        <dbReference type="Proteomes" id="UP000244173"/>
    </source>
</evidence>
<gene>
    <name evidence="1" type="ORF">DAI18_16145</name>
</gene>
<dbReference type="KEGG" id="maer:DAI18_16145"/>
<dbReference type="Proteomes" id="UP000244173">
    <property type="component" value="Chromosome"/>
</dbReference>
<keyword evidence="2" id="KW-1185">Reference proteome</keyword>
<reference evidence="1 2" key="1">
    <citation type="submission" date="2018-04" db="EMBL/GenBank/DDBJ databases">
        <title>Denitrifier Microvirgula.</title>
        <authorList>
            <person name="Anderson E."/>
            <person name="Jang J."/>
            <person name="Ishii S."/>
        </authorList>
    </citation>
    <scope>NUCLEOTIDE SEQUENCE [LARGE SCALE GENOMIC DNA]</scope>
    <source>
        <strain evidence="1 2">BE2.4</strain>
    </source>
</reference>
<dbReference type="AlphaFoldDB" id="A0A2S0PFK1"/>
<dbReference type="EMBL" id="CP028519">
    <property type="protein sequence ID" value="AVY96142.1"/>
    <property type="molecule type" value="Genomic_DNA"/>
</dbReference>
<protein>
    <submittedName>
        <fullName evidence="1">Uncharacterized protein</fullName>
    </submittedName>
</protein>
<accession>A0A2S0PFK1</accession>
<dbReference type="RefSeq" id="WP_028499693.1">
    <property type="nucleotide sequence ID" value="NZ_CP028519.1"/>
</dbReference>
<sequence length="209" mass="23863">MSTPRLAALDNGSHFHRRALYHPRFRRYFDRLIELRQLADTDLDDIDVLVVTDRCHPGLLCAAQPRLHALLAAGKTVVAMAGTRPELWLPAVVWRDEPVNFWWWKTPGATLGLYTPTPRHTLFDHIGLDDASWHFHGVLSPPPGVSALIGFHHRDGCLLYEDCHSTPGRLIVCTLDPFYHFGSWFMPVTGRFLDGFLRYLRTLRPCQGD</sequence>
<proteinExistence type="predicted"/>
<organism evidence="1 2">
    <name type="scientific">Microvirgula aerodenitrificans</name>
    <dbReference type="NCBI Taxonomy" id="57480"/>
    <lineage>
        <taxon>Bacteria</taxon>
        <taxon>Pseudomonadati</taxon>
        <taxon>Pseudomonadota</taxon>
        <taxon>Betaproteobacteria</taxon>
        <taxon>Neisseriales</taxon>
        <taxon>Aquaspirillaceae</taxon>
        <taxon>Microvirgula</taxon>
    </lineage>
</organism>
<dbReference type="STRING" id="1122240.GCA_000620105_02709"/>